<reference evidence="4" key="1">
    <citation type="submission" date="2022-11" db="UniProtKB">
        <authorList>
            <consortium name="WormBaseParasite"/>
        </authorList>
    </citation>
    <scope>IDENTIFICATION</scope>
</reference>
<feature type="compositionally biased region" description="Polar residues" evidence="1">
    <location>
        <begin position="95"/>
        <end position="105"/>
    </location>
</feature>
<organism evidence="3 4">
    <name type="scientific">Plectus sambesii</name>
    <dbReference type="NCBI Taxonomy" id="2011161"/>
    <lineage>
        <taxon>Eukaryota</taxon>
        <taxon>Metazoa</taxon>
        <taxon>Ecdysozoa</taxon>
        <taxon>Nematoda</taxon>
        <taxon>Chromadorea</taxon>
        <taxon>Plectida</taxon>
        <taxon>Plectina</taxon>
        <taxon>Plectoidea</taxon>
        <taxon>Plectidae</taxon>
        <taxon>Plectus</taxon>
    </lineage>
</organism>
<protein>
    <submittedName>
        <fullName evidence="4">SUZ domain-containing protein</fullName>
    </submittedName>
</protein>
<dbReference type="Pfam" id="PF12752">
    <property type="entry name" value="SUZ"/>
    <property type="match status" value="1"/>
</dbReference>
<evidence type="ECO:0000259" key="2">
    <source>
        <dbReference type="PROSITE" id="PS51673"/>
    </source>
</evidence>
<feature type="compositionally biased region" description="Polar residues" evidence="1">
    <location>
        <begin position="166"/>
        <end position="181"/>
    </location>
</feature>
<feature type="region of interest" description="Disordered" evidence="1">
    <location>
        <begin position="26"/>
        <end position="181"/>
    </location>
</feature>
<dbReference type="PANTHER" id="PTHR31796">
    <property type="entry name" value="SUZ DOMAIN-CONTAINING PROTEIN 1"/>
    <property type="match status" value="1"/>
</dbReference>
<dbReference type="WBParaSite" id="PSAMB.scaffold6320size9734.g28278.t1">
    <property type="protein sequence ID" value="PSAMB.scaffold6320size9734.g28278.t1"/>
    <property type="gene ID" value="PSAMB.scaffold6320size9734.g28278"/>
</dbReference>
<feature type="compositionally biased region" description="Low complexity" evidence="1">
    <location>
        <begin position="83"/>
        <end position="94"/>
    </location>
</feature>
<sequence>MTDTTVLDSWEDAGDNDAQLELRHRELLKRKKEEEQLARSKQMTAASAMNQAASSSTDANDLTSKCPVAEPTQPVVRILRRPQSSGQLSEQEQSTNRTAQAQSRPKTLEERQAAYAQARERIFGEKYEPDVDEGKDPSTLDDRPRVIANPTSTPYGRPPTEGMARVSSSPATVARPQNQMS</sequence>
<feature type="compositionally biased region" description="Low complexity" evidence="1">
    <location>
        <begin position="42"/>
        <end position="57"/>
    </location>
</feature>
<feature type="domain" description="SUZ" evidence="2">
    <location>
        <begin position="48"/>
        <end position="127"/>
    </location>
</feature>
<accession>A0A914X211</accession>
<dbReference type="InterPro" id="IPR039228">
    <property type="entry name" value="SZRD1"/>
</dbReference>
<dbReference type="PANTHER" id="PTHR31796:SF2">
    <property type="entry name" value="SUZ DOMAIN-CONTAINING PROTEIN 1"/>
    <property type="match status" value="1"/>
</dbReference>
<keyword evidence="3" id="KW-1185">Reference proteome</keyword>
<evidence type="ECO:0000313" key="3">
    <source>
        <dbReference type="Proteomes" id="UP000887566"/>
    </source>
</evidence>
<dbReference type="PROSITE" id="PS51673">
    <property type="entry name" value="SUZ"/>
    <property type="match status" value="1"/>
</dbReference>
<dbReference type="Proteomes" id="UP000887566">
    <property type="component" value="Unplaced"/>
</dbReference>
<proteinExistence type="predicted"/>
<name>A0A914X211_9BILA</name>
<feature type="compositionally biased region" description="Basic and acidic residues" evidence="1">
    <location>
        <begin position="106"/>
        <end position="145"/>
    </location>
</feature>
<dbReference type="InterPro" id="IPR024771">
    <property type="entry name" value="SUZ"/>
</dbReference>
<evidence type="ECO:0000256" key="1">
    <source>
        <dbReference type="SAM" id="MobiDB-lite"/>
    </source>
</evidence>
<feature type="compositionally biased region" description="Basic and acidic residues" evidence="1">
    <location>
        <begin position="26"/>
        <end position="38"/>
    </location>
</feature>
<evidence type="ECO:0000313" key="4">
    <source>
        <dbReference type="WBParaSite" id="PSAMB.scaffold6320size9734.g28278.t1"/>
    </source>
</evidence>
<dbReference type="AlphaFoldDB" id="A0A914X211"/>